<accession>A0A7S6B687</accession>
<gene>
    <name evidence="1" type="ORF">AMP2_gp068</name>
</gene>
<evidence type="ECO:0000313" key="1">
    <source>
        <dbReference type="EMBL" id="QKE56016.1"/>
    </source>
</evidence>
<reference evidence="1 2" key="1">
    <citation type="journal article" date="2021" name="MSphere">
        <title>A Novel N4-Like Bacteriophage Isolated from a Wastewater Source in South India with Activity against Several Multidrug-Resistant Clinical Pseudomonas aeruginosa Isolates.</title>
        <authorList>
            <person name="Menon N.D."/>
            <person name="Kumar M.S."/>
            <person name="Satheesh Babu T.G."/>
            <person name="Bose S."/>
            <person name="Vijayakumar G."/>
            <person name="Baswe M."/>
            <person name="Chatterjee M."/>
            <person name="D'Silva J.R."/>
            <person name="Shetty K."/>
            <person name="Haripriyan J."/>
            <person name="Kumar A."/>
            <person name="Nair S."/>
            <person name="Somanath P."/>
            <person name="Nair B.G."/>
            <person name="Nizet V."/>
            <person name="Kumar G.B."/>
        </authorList>
    </citation>
    <scope>NUCLEOTIDE SEQUENCE [LARGE SCALE GENOMIC DNA]</scope>
</reference>
<dbReference type="Proteomes" id="UP000595519">
    <property type="component" value="Segment"/>
</dbReference>
<dbReference type="EMBL" id="MT416090">
    <property type="protein sequence ID" value="QKE56016.1"/>
    <property type="molecule type" value="Genomic_DNA"/>
</dbReference>
<sequence>MSKHTQYYLHCAGGELLGPTLIAGPWADVFKPGDMLLVKNPTAADIPWMFFELRGEQWVHVKEPGERHRLAALLLSDE</sequence>
<name>A0A7S6B687_9CAUD</name>
<protein>
    <submittedName>
        <fullName evidence="1">Uncharacterized protein</fullName>
    </submittedName>
</protein>
<proteinExistence type="predicted"/>
<evidence type="ECO:0000313" key="2">
    <source>
        <dbReference type="Proteomes" id="UP000595519"/>
    </source>
</evidence>
<organism evidence="1 2">
    <name type="scientific">Pseudomonas phage vB_Pae_AM.P2</name>
    <dbReference type="NCBI Taxonomy" id="2731695"/>
    <lineage>
        <taxon>Viruses</taxon>
        <taxon>Duplodnaviria</taxon>
        <taxon>Heunggongvirae</taxon>
        <taxon>Uroviricota</taxon>
        <taxon>Caudoviricetes</taxon>
        <taxon>Schitoviridae</taxon>
        <taxon>Migulavirinae</taxon>
        <taxon>Luzseptimavirus</taxon>
        <taxon>Luzseptimavirus KPP21</taxon>
    </lineage>
</organism>